<dbReference type="Gene3D" id="3.20.20.80">
    <property type="entry name" value="Glycosidases"/>
    <property type="match status" value="1"/>
</dbReference>
<reference evidence="3 4" key="1">
    <citation type="submission" date="2019-03" db="EMBL/GenBank/DDBJ databases">
        <title>Cellulosimicrobium funkei JCM14302 Assembly.</title>
        <authorList>
            <person name="Dou T."/>
        </authorList>
    </citation>
    <scope>NUCLEOTIDE SEQUENCE [LARGE SCALE GENOMIC DNA]</scope>
    <source>
        <strain evidence="3 4">JCM 14302</strain>
    </source>
</reference>
<dbReference type="NCBIfam" id="TIGR02401">
    <property type="entry name" value="trehalose_TreY"/>
    <property type="match status" value="1"/>
</dbReference>
<dbReference type="GO" id="GO:0030980">
    <property type="term" value="P:alpha-glucan catabolic process"/>
    <property type="evidence" value="ECO:0007669"/>
    <property type="project" value="TreeGrafter"/>
</dbReference>
<dbReference type="CDD" id="cd11336">
    <property type="entry name" value="AmyAc_MTSase"/>
    <property type="match status" value="1"/>
</dbReference>
<dbReference type="InterPro" id="IPR013797">
    <property type="entry name" value="Maltooligo_trehalose_synth_4"/>
</dbReference>
<dbReference type="EMBL" id="SOZH01000003">
    <property type="protein sequence ID" value="TFF16798.1"/>
    <property type="molecule type" value="Genomic_DNA"/>
</dbReference>
<feature type="domain" description="Glycosyl hydrolase family 13 catalytic" evidence="2">
    <location>
        <begin position="17"/>
        <end position="437"/>
    </location>
</feature>
<dbReference type="Pfam" id="PF00128">
    <property type="entry name" value="Alpha-amylase"/>
    <property type="match status" value="1"/>
</dbReference>
<dbReference type="Proteomes" id="UP000298003">
    <property type="component" value="Unassembled WGS sequence"/>
</dbReference>
<dbReference type="Gene3D" id="1.10.150.200">
    <property type="entry name" value="Maltooligosyl trehalose synthase, domain 3"/>
    <property type="match status" value="1"/>
</dbReference>
<dbReference type="Gene3D" id="1.10.10.470">
    <property type="entry name" value="Maltooligosyl trehalose synthase, domain 4"/>
    <property type="match status" value="1"/>
</dbReference>
<sequence>MTAVSPAGTPGAPPRVPVSTYRLQLGPDLTFDDAARQVPYLASLGVTHLYLSPVLQAAPGSTHGYDVVDHTRISDELGGREGLGRLAAAARDAGLGMVLDVVPNHMAVPTPAWHNRALWSVLEEGSDSPYARWFDVDWSAGEGAVLMPVLGARLGDVLAAGELVLDEVEVPGTPGPRRVLRYYDHVFPVRAGTEDLPLAELVERQHYRLAYWRVGDEELNYRRFFDVGSLVAVRVEDEEVFDATHALVLDLVTSGVVDGLRIDHPDGLADPAQYLQRLADRTDGAWVVVEKILAGEEQVPPDWATVGTTGYDVAWRLQQLFVDPGGRSGLDAVMTRLTGAPPGGLGALVEEAKREVVAGPLYAEVHRLTDLAAAVCHDDPRLRDHTWRGLHQCLRELLVAFDRYRAYVVPGTPPRHEAVRAVEEAAERARAHLDPQRAETLAVVVDLVLGREVGSAGRRREARRDELVVRFQQVCGAVTAKGVEDTAFYRWTELVSLCEVGGEPDRFSLGAHDWHAFAQRFAALTPHALTAGSTHDTKRGEDTRAALGVLSEDAGAWSRLVDEVRAATAPYRGVLVDGLAENLLWQTVAGTWLPDATTPDDAPDGTSEAAIAPDRLVDYLRKALREAKVATSWTSPDEAYEEAVAELARRALADPAVTGAFARWAREHREELRAASLGITLTRLTAPGVADVYQGAESYAPTLVDPDNRRPVDVDDLTDRLARLDGGAPARTLADEKLLVTARALRVRRALAAAFVGDGAGYAPVASSTPCALAFARTAPAGTPTGDPATADASGGDRTDDASVAHVVTVATRLAGTVDRLGGWRDHVVALPAGTGAWVDVLTGREHPAGTVRVADLLTDLPVALLVAPGSAASAAATGEGAAATGEGAP</sequence>
<dbReference type="AlphaFoldDB" id="A0A4Y8R5K7"/>
<feature type="region of interest" description="Disordered" evidence="1">
    <location>
        <begin position="780"/>
        <end position="799"/>
    </location>
</feature>
<dbReference type="GeneID" id="95683942"/>
<protein>
    <submittedName>
        <fullName evidence="3">Malto-oligosyltrehalose synthase</fullName>
    </submittedName>
</protein>
<dbReference type="Gene3D" id="3.30.1590.10">
    <property type="entry name" value="Maltooligosyl trehalose synthase, domain 2"/>
    <property type="match status" value="1"/>
</dbReference>
<dbReference type="PANTHER" id="PTHR10357:SF216">
    <property type="entry name" value="MALTOOLIGOSYL TREHALOSE SYNTHASE-RELATED"/>
    <property type="match status" value="1"/>
</dbReference>
<comment type="caution">
    <text evidence="3">The sequence shown here is derived from an EMBL/GenBank/DDBJ whole genome shotgun (WGS) entry which is preliminary data.</text>
</comment>
<dbReference type="GO" id="GO:0047470">
    <property type="term" value="F:(1,4)-alpha-D-glucan 1-alpha-D-glucosylmutase activity"/>
    <property type="evidence" value="ECO:0007669"/>
    <property type="project" value="TreeGrafter"/>
</dbReference>
<evidence type="ECO:0000313" key="4">
    <source>
        <dbReference type="Proteomes" id="UP000298003"/>
    </source>
</evidence>
<name>A0A4Y8R5K7_9MICO</name>
<keyword evidence="4" id="KW-1185">Reference proteome</keyword>
<dbReference type="GO" id="GO:0005992">
    <property type="term" value="P:trehalose biosynthetic process"/>
    <property type="evidence" value="ECO:0007669"/>
    <property type="project" value="TreeGrafter"/>
</dbReference>
<evidence type="ECO:0000313" key="3">
    <source>
        <dbReference type="EMBL" id="TFF16798.1"/>
    </source>
</evidence>
<dbReference type="PANTHER" id="PTHR10357">
    <property type="entry name" value="ALPHA-AMYLASE FAMILY MEMBER"/>
    <property type="match status" value="1"/>
</dbReference>
<dbReference type="SUPFAM" id="SSF51445">
    <property type="entry name" value="(Trans)glycosidases"/>
    <property type="match status" value="1"/>
</dbReference>
<evidence type="ECO:0000256" key="1">
    <source>
        <dbReference type="SAM" id="MobiDB-lite"/>
    </source>
</evidence>
<proteinExistence type="predicted"/>
<dbReference type="SMART" id="SM00642">
    <property type="entry name" value="Aamy"/>
    <property type="match status" value="1"/>
</dbReference>
<dbReference type="InterPro" id="IPR012767">
    <property type="entry name" value="Trehalose_TreY"/>
</dbReference>
<dbReference type="RefSeq" id="WP_082774562.1">
    <property type="nucleotide sequence ID" value="NZ_SOZH01000003.1"/>
</dbReference>
<accession>A0A4Y8R5K7</accession>
<dbReference type="InterPro" id="IPR006047">
    <property type="entry name" value="GH13_cat_dom"/>
</dbReference>
<organism evidence="3 4">
    <name type="scientific">Cellulosimicrobium funkei</name>
    <dbReference type="NCBI Taxonomy" id="264251"/>
    <lineage>
        <taxon>Bacteria</taxon>
        <taxon>Bacillati</taxon>
        <taxon>Actinomycetota</taxon>
        <taxon>Actinomycetes</taxon>
        <taxon>Micrococcales</taxon>
        <taxon>Promicromonosporaceae</taxon>
        <taxon>Cellulosimicrobium</taxon>
    </lineage>
</organism>
<gene>
    <name evidence="3" type="primary">treY</name>
    <name evidence="3" type="ORF">E1O70_05490</name>
</gene>
<dbReference type="InterPro" id="IPR017853">
    <property type="entry name" value="GH"/>
</dbReference>
<evidence type="ECO:0000259" key="2">
    <source>
        <dbReference type="SMART" id="SM00642"/>
    </source>
</evidence>